<comment type="caution">
    <text evidence="1">The sequence shown here is derived from an EMBL/GenBank/DDBJ whole genome shotgun (WGS) entry which is preliminary data.</text>
</comment>
<reference evidence="1 2" key="1">
    <citation type="journal article" date="2015" name="Nature">
        <title>rRNA introns, odd ribosomes, and small enigmatic genomes across a large radiation of phyla.</title>
        <authorList>
            <person name="Brown C.T."/>
            <person name="Hug L.A."/>
            <person name="Thomas B.C."/>
            <person name="Sharon I."/>
            <person name="Castelle C.J."/>
            <person name="Singh A."/>
            <person name="Wilkins M.J."/>
            <person name="Williams K.H."/>
            <person name="Banfield J.F."/>
        </authorList>
    </citation>
    <scope>NUCLEOTIDE SEQUENCE [LARGE SCALE GENOMIC DNA]</scope>
</reference>
<protein>
    <submittedName>
        <fullName evidence="1">Uncharacterized protein</fullName>
    </submittedName>
</protein>
<name>A0A0G1W7X8_9BACT</name>
<sequence length="45" mass="5041">MTAGNAASRTKLKNNLVFIEKLTSVYHHHDGDTRLKDFAQETPLA</sequence>
<evidence type="ECO:0000313" key="2">
    <source>
        <dbReference type="Proteomes" id="UP000034224"/>
    </source>
</evidence>
<proteinExistence type="predicted"/>
<dbReference type="AlphaFoldDB" id="A0A0G1W7X8"/>
<accession>A0A0G1W7X8</accession>
<dbReference type="EMBL" id="LCQK01000005">
    <property type="protein sequence ID" value="KKW14690.1"/>
    <property type="molecule type" value="Genomic_DNA"/>
</dbReference>
<gene>
    <name evidence="1" type="ORF">UY55_C0005G0038</name>
</gene>
<dbReference type="Proteomes" id="UP000034224">
    <property type="component" value="Unassembled WGS sequence"/>
</dbReference>
<evidence type="ECO:0000313" key="1">
    <source>
        <dbReference type="EMBL" id="KKW14690.1"/>
    </source>
</evidence>
<organism evidence="1 2">
    <name type="scientific">Candidatus Jorgensenbacteria bacterium GW2011_GWB1_50_10</name>
    <dbReference type="NCBI Taxonomy" id="1618665"/>
    <lineage>
        <taxon>Bacteria</taxon>
        <taxon>Candidatus Joergenseniibacteriota</taxon>
    </lineage>
</organism>